<dbReference type="Pfam" id="PF20157">
    <property type="entry name" value="Maf_flag10_N"/>
    <property type="match status" value="1"/>
</dbReference>
<dbReference type="PANTHER" id="PTHR41786:SF1">
    <property type="entry name" value="6-HYDROXYMETHYLPTERIN DIPHOSPHOKINASE MPTE-LIKE DOMAIN-CONTAINING PROTEIN"/>
    <property type="match status" value="1"/>
</dbReference>
<feature type="domain" description="6-hydroxymethylpterin diphosphokinase MptE-like" evidence="1">
    <location>
        <begin position="319"/>
        <end position="488"/>
    </location>
</feature>
<evidence type="ECO:0000313" key="4">
    <source>
        <dbReference type="Proteomes" id="UP001057877"/>
    </source>
</evidence>
<dbReference type="Pfam" id="PF01973">
    <property type="entry name" value="MptE-like"/>
    <property type="match status" value="1"/>
</dbReference>
<dbReference type="Proteomes" id="UP001057877">
    <property type="component" value="Chromosome"/>
</dbReference>
<dbReference type="InterPro" id="IPR002826">
    <property type="entry name" value="MptE-like"/>
</dbReference>
<evidence type="ECO:0000259" key="1">
    <source>
        <dbReference type="Pfam" id="PF01973"/>
    </source>
</evidence>
<dbReference type="RefSeq" id="WP_258385958.1">
    <property type="nucleotide sequence ID" value="NZ_CP091430.1"/>
</dbReference>
<organism evidence="3 4">
    <name type="scientific">Paenibacillus spongiae</name>
    <dbReference type="NCBI Taxonomy" id="2909671"/>
    <lineage>
        <taxon>Bacteria</taxon>
        <taxon>Bacillati</taxon>
        <taxon>Bacillota</taxon>
        <taxon>Bacilli</taxon>
        <taxon>Bacillales</taxon>
        <taxon>Paenibacillaceae</taxon>
        <taxon>Paenibacillus</taxon>
    </lineage>
</organism>
<dbReference type="InterPro" id="IPR045376">
    <property type="entry name" value="Maf_N"/>
</dbReference>
<evidence type="ECO:0000313" key="3">
    <source>
        <dbReference type="EMBL" id="UVI29887.1"/>
    </source>
</evidence>
<reference evidence="3" key="1">
    <citation type="submission" date="2022-01" db="EMBL/GenBank/DDBJ databases">
        <title>Paenibacillus spongiae sp. nov., isolated from marine sponge.</title>
        <authorList>
            <person name="Li Z."/>
            <person name="Zhang M."/>
        </authorList>
    </citation>
    <scope>NUCLEOTIDE SEQUENCE</scope>
    <source>
        <strain evidence="3">PHS-Z3</strain>
    </source>
</reference>
<keyword evidence="4" id="KW-1185">Reference proteome</keyword>
<gene>
    <name evidence="3" type="ORF">L1F29_31645</name>
</gene>
<accession>A0ABY5S7J3</accession>
<protein>
    <submittedName>
        <fullName evidence="3">DUF115 domain-containing protein</fullName>
    </submittedName>
</protein>
<dbReference type="EMBL" id="CP091430">
    <property type="protein sequence ID" value="UVI29887.1"/>
    <property type="molecule type" value="Genomic_DNA"/>
</dbReference>
<sequence length="735" mass="82739">MPRLQRACGSISDLFYDKLTEQAWSVFGQVVAGLDDLYKVLRTVDNGLQDAAVDFGIQPIIHHTVGTIEEKFSLLNDYVDREMHVAVGDIIKHEFIPLIQGLSISLGEENEAMKRRFEVNAAYFQSAHPEVYKQIAGLVWDQLNYQLIPAKDGTPNLHIRSGNASVALYSTYNPMYEVVRWAESETSKGTGRRQILMYGLGLGYHLSTFSRQHPDVKVVVVEPDEQILLAAMHAVNLEALFKEANVHAMEVGVRRGRLEDIIKGFYTLNDSKVSEVSIPIYNRLYSDDKIILKDLIHQVAWSYVSNISTMKERGLQHTKNVLYNLAANLNTPSLSNKYQSLSGTSAVIVGAGPSLERDVEWLKKVKDYALIIAAGTSIQSLQHYGIKPHLVVSMDGSDSNYDAFKPIDRSDIPFVYIPQVDYRIVDLQMSNTMHAFFYSDAITNYLMGTVETDPLFRSHFSVTGTCIQIAAYLGCTEIIFTGQDLSYPTSSMYATGAKHVSSEHKSEVVNKANMSVDNVQSGKNRTDVRMQITLANIEEEIQRTADVQFVNASQLGAKIEHTRFEPMSSVLERLSSRPRVDELIKQILSDQGDTYDRSRKQEVEARLRELPVLTNDIDKVIQEVKTQLDTLPGLGQTDPDQCLQAMADIEDQWGIIVCSKLFEAIYTYTIGGDVHEFDRKLPELAEEKNIQNKAKMFVEVLGKLIDRMVDTNIHLQAYYEEAIARIDRLKVISLG</sequence>
<evidence type="ECO:0000259" key="2">
    <source>
        <dbReference type="Pfam" id="PF20157"/>
    </source>
</evidence>
<name>A0ABY5S7J3_9BACL</name>
<proteinExistence type="predicted"/>
<dbReference type="PANTHER" id="PTHR41786">
    <property type="entry name" value="MOTILITY ACCESSORY FACTOR MAF"/>
    <property type="match status" value="1"/>
</dbReference>
<dbReference type="Gene3D" id="3.90.1480.10">
    <property type="entry name" value="Alpha-2,3-sialyltransferase"/>
    <property type="match status" value="1"/>
</dbReference>
<feature type="domain" description="Glycosyltransferase Maf N-terminal" evidence="2">
    <location>
        <begin position="183"/>
        <end position="248"/>
    </location>
</feature>